<reference evidence="1" key="1">
    <citation type="submission" date="2014-09" db="EMBL/GenBank/DDBJ databases">
        <authorList>
            <person name="Magalhaes I.L.F."/>
            <person name="Oliveira U."/>
            <person name="Santos F.R."/>
            <person name="Vidigal T.H.D.A."/>
            <person name="Brescovit A.D."/>
            <person name="Santos A.J."/>
        </authorList>
    </citation>
    <scope>NUCLEOTIDE SEQUENCE</scope>
    <source>
        <tissue evidence="1">Shoot tissue taken approximately 20 cm above the soil surface</tissue>
    </source>
</reference>
<reference evidence="1" key="2">
    <citation type="journal article" date="2015" name="Data Brief">
        <title>Shoot transcriptome of the giant reed, Arundo donax.</title>
        <authorList>
            <person name="Barrero R.A."/>
            <person name="Guerrero F.D."/>
            <person name="Moolhuijzen P."/>
            <person name="Goolsby J.A."/>
            <person name="Tidwell J."/>
            <person name="Bellgard S.E."/>
            <person name="Bellgard M.I."/>
        </authorList>
    </citation>
    <scope>NUCLEOTIDE SEQUENCE</scope>
    <source>
        <tissue evidence="1">Shoot tissue taken approximately 20 cm above the soil surface</tissue>
    </source>
</reference>
<proteinExistence type="predicted"/>
<accession>A0A0A8YL34</accession>
<name>A0A0A8YL34_ARUDO</name>
<protein>
    <submittedName>
        <fullName evidence="1">Uncharacterized protein</fullName>
    </submittedName>
</protein>
<dbReference type="EMBL" id="GBRH01271692">
    <property type="protein sequence ID" value="JAD26203.1"/>
    <property type="molecule type" value="Transcribed_RNA"/>
</dbReference>
<organism evidence="1">
    <name type="scientific">Arundo donax</name>
    <name type="common">Giant reed</name>
    <name type="synonym">Donax arundinaceus</name>
    <dbReference type="NCBI Taxonomy" id="35708"/>
    <lineage>
        <taxon>Eukaryota</taxon>
        <taxon>Viridiplantae</taxon>
        <taxon>Streptophyta</taxon>
        <taxon>Embryophyta</taxon>
        <taxon>Tracheophyta</taxon>
        <taxon>Spermatophyta</taxon>
        <taxon>Magnoliopsida</taxon>
        <taxon>Liliopsida</taxon>
        <taxon>Poales</taxon>
        <taxon>Poaceae</taxon>
        <taxon>PACMAD clade</taxon>
        <taxon>Arundinoideae</taxon>
        <taxon>Arundineae</taxon>
        <taxon>Arundo</taxon>
    </lineage>
</organism>
<evidence type="ECO:0000313" key="1">
    <source>
        <dbReference type="EMBL" id="JAD26203.1"/>
    </source>
</evidence>
<dbReference type="AlphaFoldDB" id="A0A0A8YL34"/>
<sequence>MSILNTIWYQEKQEQSYQNCSPVLVMFSNLATCPTPPTHHLAKLKAHPSGSISY</sequence>